<evidence type="ECO:0000313" key="1">
    <source>
        <dbReference type="EMBL" id="GAA5815726.1"/>
    </source>
</evidence>
<organism evidence="1 2">
    <name type="scientific">Mucor flavus</name>
    <dbReference type="NCBI Taxonomy" id="439312"/>
    <lineage>
        <taxon>Eukaryota</taxon>
        <taxon>Fungi</taxon>
        <taxon>Fungi incertae sedis</taxon>
        <taxon>Mucoromycota</taxon>
        <taxon>Mucoromycotina</taxon>
        <taxon>Mucoromycetes</taxon>
        <taxon>Mucorales</taxon>
        <taxon>Mucorineae</taxon>
        <taxon>Mucoraceae</taxon>
        <taxon>Mucor</taxon>
    </lineage>
</organism>
<keyword evidence="2" id="KW-1185">Reference proteome</keyword>
<name>A0ABP9Z9B7_9FUNG</name>
<proteinExistence type="predicted"/>
<evidence type="ECO:0000313" key="2">
    <source>
        <dbReference type="Proteomes" id="UP001473302"/>
    </source>
</evidence>
<gene>
    <name evidence="1" type="ORF">MFLAVUS_009240</name>
</gene>
<dbReference type="Proteomes" id="UP001473302">
    <property type="component" value="Unassembled WGS sequence"/>
</dbReference>
<accession>A0ABP9Z9B7</accession>
<comment type="caution">
    <text evidence="1">The sequence shown here is derived from an EMBL/GenBank/DDBJ whole genome shotgun (WGS) entry which is preliminary data.</text>
</comment>
<reference evidence="1 2" key="1">
    <citation type="submission" date="2024-04" db="EMBL/GenBank/DDBJ databases">
        <title>genome sequences of Mucor flavus KT1a and Helicostylum pulchrum KT1b strains isolated from the surface of a dry-aged beef.</title>
        <authorList>
            <person name="Toyotome T."/>
            <person name="Hosono M."/>
            <person name="Torimaru M."/>
            <person name="Fukuda K."/>
            <person name="Mikami N."/>
        </authorList>
    </citation>
    <scope>NUCLEOTIDE SEQUENCE [LARGE SCALE GENOMIC DNA]</scope>
    <source>
        <strain evidence="1 2">KT1a</strain>
    </source>
</reference>
<dbReference type="EMBL" id="BAABUK010000027">
    <property type="protein sequence ID" value="GAA5815726.1"/>
    <property type="molecule type" value="Genomic_DNA"/>
</dbReference>
<protein>
    <submittedName>
        <fullName evidence="1">Uncharacterized protein</fullName>
    </submittedName>
</protein>
<sequence>MVYILYSIATDIFQDQIVKNEDYLEALVKVCQGTESTTSEVIDTLTEEVPDMKMWPRTKKVLEDVKLLSWANKRKYQAFLDADEADDTNRVCK</sequence>